<evidence type="ECO:0000256" key="9">
    <source>
        <dbReference type="ARBA" id="ARBA00023136"/>
    </source>
</evidence>
<proteinExistence type="inferred from homology"/>
<feature type="domain" description="Galactosyltransferase C-terminal" evidence="11">
    <location>
        <begin position="49"/>
        <end position="119"/>
    </location>
</feature>
<keyword evidence="10" id="KW-0325">Glycoprotein</keyword>
<dbReference type="Proteomes" id="UP000887565">
    <property type="component" value="Unplaced"/>
</dbReference>
<evidence type="ECO:0000256" key="2">
    <source>
        <dbReference type="ARBA" id="ARBA00004922"/>
    </source>
</evidence>
<evidence type="ECO:0000256" key="1">
    <source>
        <dbReference type="ARBA" id="ARBA00004606"/>
    </source>
</evidence>
<name>A0A915KMR4_ROMCU</name>
<keyword evidence="5" id="KW-0808">Transferase</keyword>
<comment type="similarity">
    <text evidence="3">Belongs to the glycosyltransferase 7 family.</text>
</comment>
<keyword evidence="13" id="KW-1185">Reference proteome</keyword>
<dbReference type="InterPro" id="IPR029044">
    <property type="entry name" value="Nucleotide-diphossugar_trans"/>
</dbReference>
<dbReference type="WBParaSite" id="nRc.2.0.1.t39066-RA">
    <property type="protein sequence ID" value="nRc.2.0.1.t39066-RA"/>
    <property type="gene ID" value="nRc.2.0.1.g39066"/>
</dbReference>
<dbReference type="AlphaFoldDB" id="A0A915KMR4"/>
<dbReference type="GO" id="GO:0008378">
    <property type="term" value="F:galactosyltransferase activity"/>
    <property type="evidence" value="ECO:0007669"/>
    <property type="project" value="TreeGrafter"/>
</dbReference>
<dbReference type="PANTHER" id="PTHR19300">
    <property type="entry name" value="BETA-1,4-GALACTOSYLTRANSFERASE"/>
    <property type="match status" value="1"/>
</dbReference>
<comment type="pathway">
    <text evidence="2">Protein modification; protein glycosylation.</text>
</comment>
<dbReference type="GO" id="GO:0005794">
    <property type="term" value="C:Golgi apparatus"/>
    <property type="evidence" value="ECO:0007669"/>
    <property type="project" value="TreeGrafter"/>
</dbReference>
<evidence type="ECO:0000256" key="6">
    <source>
        <dbReference type="ARBA" id="ARBA00022692"/>
    </source>
</evidence>
<dbReference type="GO" id="GO:0006688">
    <property type="term" value="P:glycosphingolipid biosynthetic process"/>
    <property type="evidence" value="ECO:0007669"/>
    <property type="project" value="TreeGrafter"/>
</dbReference>
<evidence type="ECO:0000259" key="12">
    <source>
        <dbReference type="Pfam" id="PF13733"/>
    </source>
</evidence>
<keyword evidence="7" id="KW-0735">Signal-anchor</keyword>
<dbReference type="InterPro" id="IPR027791">
    <property type="entry name" value="Galactosyl_T_C"/>
</dbReference>
<dbReference type="Gene3D" id="3.90.550.10">
    <property type="entry name" value="Spore Coat Polysaccharide Biosynthesis Protein SpsA, Chain A"/>
    <property type="match status" value="1"/>
</dbReference>
<dbReference type="GO" id="GO:0016020">
    <property type="term" value="C:membrane"/>
    <property type="evidence" value="ECO:0007669"/>
    <property type="project" value="UniProtKB-SubCell"/>
</dbReference>
<evidence type="ECO:0000256" key="10">
    <source>
        <dbReference type="ARBA" id="ARBA00023180"/>
    </source>
</evidence>
<evidence type="ECO:0000259" key="11">
    <source>
        <dbReference type="Pfam" id="PF02709"/>
    </source>
</evidence>
<organism evidence="13 14">
    <name type="scientific">Romanomermis culicivorax</name>
    <name type="common">Nematode worm</name>
    <dbReference type="NCBI Taxonomy" id="13658"/>
    <lineage>
        <taxon>Eukaryota</taxon>
        <taxon>Metazoa</taxon>
        <taxon>Ecdysozoa</taxon>
        <taxon>Nematoda</taxon>
        <taxon>Enoplea</taxon>
        <taxon>Dorylaimia</taxon>
        <taxon>Mermithida</taxon>
        <taxon>Mermithoidea</taxon>
        <taxon>Mermithidae</taxon>
        <taxon>Romanomermis</taxon>
    </lineage>
</organism>
<keyword evidence="9" id="KW-0472">Membrane</keyword>
<evidence type="ECO:0000256" key="4">
    <source>
        <dbReference type="ARBA" id="ARBA00022676"/>
    </source>
</evidence>
<dbReference type="InterPro" id="IPR027995">
    <property type="entry name" value="Galactosyl_T_N"/>
</dbReference>
<evidence type="ECO:0000256" key="5">
    <source>
        <dbReference type="ARBA" id="ARBA00022679"/>
    </source>
</evidence>
<comment type="subcellular location">
    <subcellularLocation>
        <location evidence="1">Membrane</location>
        <topology evidence="1">Single-pass type II membrane protein</topology>
    </subcellularLocation>
</comment>
<keyword evidence="8" id="KW-1133">Transmembrane helix</keyword>
<evidence type="ECO:0000256" key="3">
    <source>
        <dbReference type="ARBA" id="ARBA00005735"/>
    </source>
</evidence>
<evidence type="ECO:0000313" key="14">
    <source>
        <dbReference type="WBParaSite" id="nRc.2.0.1.t39066-RA"/>
    </source>
</evidence>
<accession>A0A915KMR4</accession>
<protein>
    <submittedName>
        <fullName evidence="14">Uncharacterized protein</fullName>
    </submittedName>
</protein>
<dbReference type="Pfam" id="PF13733">
    <property type="entry name" value="Glyco_transf_7N"/>
    <property type="match status" value="1"/>
</dbReference>
<reference evidence="14" key="1">
    <citation type="submission" date="2022-11" db="UniProtKB">
        <authorList>
            <consortium name="WormBaseParasite"/>
        </authorList>
    </citation>
    <scope>IDENTIFICATION</scope>
</reference>
<sequence length="155" mass="17731">MNAAAKFAIEILGIHCLIFHDVDLFPQNDGNYYACSHAKNAAWHIGGYVDSLNYEIWYHHLVGGVASITVENYLRINGYSNLFWGWGGEDDDFGYRLVANDIRIERPDLSVGKMTMLSHVHRTRSAPSEIFSLLKTSKERWKVDGINNTQWIIKK</sequence>
<dbReference type="PRINTS" id="PR02050">
    <property type="entry name" value="B14GALTRFASE"/>
</dbReference>
<evidence type="ECO:0000256" key="7">
    <source>
        <dbReference type="ARBA" id="ARBA00022968"/>
    </source>
</evidence>
<dbReference type="GO" id="GO:0005975">
    <property type="term" value="P:carbohydrate metabolic process"/>
    <property type="evidence" value="ECO:0007669"/>
    <property type="project" value="InterPro"/>
</dbReference>
<evidence type="ECO:0000256" key="8">
    <source>
        <dbReference type="ARBA" id="ARBA00022989"/>
    </source>
</evidence>
<evidence type="ECO:0000313" key="13">
    <source>
        <dbReference type="Proteomes" id="UP000887565"/>
    </source>
</evidence>
<feature type="domain" description="Galactosyltransferase N-terminal" evidence="12">
    <location>
        <begin position="1"/>
        <end position="36"/>
    </location>
</feature>
<dbReference type="GO" id="GO:0033842">
    <property type="term" value="F:N-acetyl-beta-glucosaminyl-derivative 4-beta-N-acetylgalactosaminyltransferase activity"/>
    <property type="evidence" value="ECO:0007669"/>
    <property type="project" value="TreeGrafter"/>
</dbReference>
<keyword evidence="6" id="KW-0812">Transmembrane</keyword>
<dbReference type="Pfam" id="PF02709">
    <property type="entry name" value="Glyco_transf_7C"/>
    <property type="match status" value="1"/>
</dbReference>
<dbReference type="InterPro" id="IPR003859">
    <property type="entry name" value="Galactosyl_T"/>
</dbReference>
<dbReference type="PANTHER" id="PTHR19300:SF46">
    <property type="entry name" value="BETA-1,4-N-ACETYLGALACTOSAMINYLTRANSFERASE"/>
    <property type="match status" value="1"/>
</dbReference>
<keyword evidence="4" id="KW-0328">Glycosyltransferase</keyword>
<dbReference type="SUPFAM" id="SSF53448">
    <property type="entry name" value="Nucleotide-diphospho-sugar transferases"/>
    <property type="match status" value="1"/>
</dbReference>